<gene>
    <name evidence="4" type="ORF">UW52_C0051G0001</name>
</gene>
<dbReference type="GO" id="GO:0048269">
    <property type="term" value="C:methionine adenosyltransferase complex"/>
    <property type="evidence" value="ECO:0007669"/>
    <property type="project" value="TreeGrafter"/>
</dbReference>
<comment type="similarity">
    <text evidence="1 2">Belongs to the dTDP-4-dehydrorhamnose reductase family.</text>
</comment>
<dbReference type="InterPro" id="IPR005913">
    <property type="entry name" value="dTDP_dehydrorham_reduct"/>
</dbReference>
<dbReference type="UniPathway" id="UPA00124"/>
<keyword evidence="2" id="KW-0560">Oxidoreductase</keyword>
<comment type="pathway">
    <text evidence="2">Carbohydrate biosynthesis; dTDP-L-rhamnose biosynthesis.</text>
</comment>
<dbReference type="InterPro" id="IPR029903">
    <property type="entry name" value="RmlD-like-bd"/>
</dbReference>
<dbReference type="GO" id="GO:0008831">
    <property type="term" value="F:dTDP-4-dehydrorhamnose reductase activity"/>
    <property type="evidence" value="ECO:0007669"/>
    <property type="project" value="UniProtKB-EC"/>
</dbReference>
<dbReference type="GO" id="GO:0006556">
    <property type="term" value="P:S-adenosylmethionine biosynthetic process"/>
    <property type="evidence" value="ECO:0007669"/>
    <property type="project" value="TreeGrafter"/>
</dbReference>
<dbReference type="Gene3D" id="3.40.50.720">
    <property type="entry name" value="NAD(P)-binding Rossmann-like Domain"/>
    <property type="match status" value="1"/>
</dbReference>
<dbReference type="PANTHER" id="PTHR10491:SF4">
    <property type="entry name" value="METHIONINE ADENOSYLTRANSFERASE 2 SUBUNIT BETA"/>
    <property type="match status" value="1"/>
</dbReference>
<dbReference type="InterPro" id="IPR036291">
    <property type="entry name" value="NAD(P)-bd_dom_sf"/>
</dbReference>
<dbReference type="PANTHER" id="PTHR10491">
    <property type="entry name" value="DTDP-4-DEHYDRORHAMNOSE REDUCTASE"/>
    <property type="match status" value="1"/>
</dbReference>
<reference evidence="4 5" key="1">
    <citation type="journal article" date="2015" name="Nature">
        <title>rRNA introns, odd ribosomes, and small enigmatic genomes across a large radiation of phyla.</title>
        <authorList>
            <person name="Brown C.T."/>
            <person name="Hug L.A."/>
            <person name="Thomas B.C."/>
            <person name="Sharon I."/>
            <person name="Castelle C.J."/>
            <person name="Singh A."/>
            <person name="Wilkins M.J."/>
            <person name="Williams K.H."/>
            <person name="Banfield J.F."/>
        </authorList>
    </citation>
    <scope>NUCLEOTIDE SEQUENCE [LARGE SCALE GENOMIC DNA]</scope>
</reference>
<dbReference type="GO" id="GO:0019305">
    <property type="term" value="P:dTDP-rhamnose biosynthetic process"/>
    <property type="evidence" value="ECO:0007669"/>
    <property type="project" value="UniProtKB-UniPathway"/>
</dbReference>
<evidence type="ECO:0000256" key="2">
    <source>
        <dbReference type="RuleBase" id="RU364082"/>
    </source>
</evidence>
<name>A0A0G1KRP7_9BACT</name>
<proteinExistence type="inferred from homology"/>
<keyword evidence="2" id="KW-0521">NADP</keyword>
<sequence>MVEYKGNFKITINELRINIPILLRFAPRRGGGKSGLDGYSFIIRGVAQLASAFAWGAKGCSFKSSHPDKIMDDKTKISIIGASSYVGARLYFDLKSKFIVVGTYSSNQLSKNFIYLDITNKKEVEKVINDIRPNVIIHVANNASAKWCDTYPEKAVLLNQTATQYIADSANKVNAKLIYISTMGAVKPSNLYGKTKSKSEKIIKTSKYGYLILRPSLILGYSPNTTNDRPFNRLLKNLDEGVSAVYDTSWKFQPTYIRHMSEVITACINNKIFNRSIVIAVTEMKSRYDTARDILTPFGIKVTPVDAKDSTFEVFKDDLSELNYPRL</sequence>
<protein>
    <recommendedName>
        <fullName evidence="2">dTDP-4-dehydrorhamnose reductase</fullName>
        <ecNumber evidence="2">1.1.1.133</ecNumber>
    </recommendedName>
</protein>
<evidence type="ECO:0000256" key="1">
    <source>
        <dbReference type="ARBA" id="ARBA00010944"/>
    </source>
</evidence>
<comment type="caution">
    <text evidence="4">The sequence shown here is derived from an EMBL/GenBank/DDBJ whole genome shotgun (WGS) entry which is preliminary data.</text>
</comment>
<dbReference type="EC" id="1.1.1.133" evidence="2"/>
<comment type="function">
    <text evidence="2">Catalyzes the reduction of dTDP-6-deoxy-L-lyxo-4-hexulose to yield dTDP-L-rhamnose.</text>
</comment>
<dbReference type="AlphaFoldDB" id="A0A0G1KRP7"/>
<evidence type="ECO:0000313" key="5">
    <source>
        <dbReference type="Proteomes" id="UP000034521"/>
    </source>
</evidence>
<feature type="domain" description="RmlD-like substrate binding" evidence="3">
    <location>
        <begin position="76"/>
        <end position="309"/>
    </location>
</feature>
<evidence type="ECO:0000313" key="4">
    <source>
        <dbReference type="EMBL" id="KKT59027.1"/>
    </source>
</evidence>
<evidence type="ECO:0000259" key="3">
    <source>
        <dbReference type="Pfam" id="PF04321"/>
    </source>
</evidence>
<accession>A0A0G1KRP7</accession>
<dbReference type="SUPFAM" id="SSF51735">
    <property type="entry name" value="NAD(P)-binding Rossmann-fold domains"/>
    <property type="match status" value="1"/>
</dbReference>
<dbReference type="Proteomes" id="UP000034521">
    <property type="component" value="Unassembled WGS sequence"/>
</dbReference>
<dbReference type="EMBL" id="LCIQ01000051">
    <property type="protein sequence ID" value="KKT59027.1"/>
    <property type="molecule type" value="Genomic_DNA"/>
</dbReference>
<dbReference type="GO" id="GO:0048270">
    <property type="term" value="F:methionine adenosyltransferase regulator activity"/>
    <property type="evidence" value="ECO:0007669"/>
    <property type="project" value="TreeGrafter"/>
</dbReference>
<organism evidence="4 5">
    <name type="scientific">Candidatus Gottesmanbacteria bacterium GW2011_GWA1_44_24b</name>
    <dbReference type="NCBI Taxonomy" id="1618437"/>
    <lineage>
        <taxon>Bacteria</taxon>
        <taxon>Candidatus Gottesmaniibacteriota</taxon>
    </lineage>
</organism>
<dbReference type="Pfam" id="PF04321">
    <property type="entry name" value="RmlD_sub_bind"/>
    <property type="match status" value="1"/>
</dbReference>